<dbReference type="AlphaFoldDB" id="A0ABD1GA39"/>
<feature type="repeat" description="PPR" evidence="2">
    <location>
        <begin position="193"/>
        <end position="227"/>
    </location>
</feature>
<dbReference type="PROSITE" id="PS51375">
    <property type="entry name" value="PPR"/>
    <property type="match status" value="4"/>
</dbReference>
<dbReference type="FunFam" id="1.25.40.10:FF:000470">
    <property type="entry name" value="Pentatricopeptide repeat-containing protein At5g66520"/>
    <property type="match status" value="1"/>
</dbReference>
<dbReference type="PANTHER" id="PTHR47926:SF393">
    <property type="entry name" value="REPEAT-CONTAINING PROTEIN, PUTATIVE-RELATED"/>
    <property type="match status" value="1"/>
</dbReference>
<protein>
    <submittedName>
        <fullName evidence="3">Pentatricopeptide repeat-containing protein-like protein</fullName>
    </submittedName>
</protein>
<comment type="caution">
    <text evidence="3">The sequence shown here is derived from an EMBL/GenBank/DDBJ whole genome shotgun (WGS) entry which is preliminary data.</text>
</comment>
<evidence type="ECO:0000256" key="1">
    <source>
        <dbReference type="ARBA" id="ARBA00022737"/>
    </source>
</evidence>
<feature type="repeat" description="PPR" evidence="2">
    <location>
        <begin position="92"/>
        <end position="126"/>
    </location>
</feature>
<dbReference type="Pfam" id="PF13041">
    <property type="entry name" value="PPR_2"/>
    <property type="match status" value="2"/>
</dbReference>
<sequence>MLPPKQNLFARLSVAHRRAITSSRLHQSPPLSLAADKCRSMDQLRQVHAQMITTAQIHDAFAASRLINFAALSDSGDLSYALKLFANIPAPNTFIWNTLIRAHATSSNPAAGLHLYSEMRRLAAAPGKHTFPFVLKACANSQSAKCSEQIHAHVLKFGLDCDSHVANGLIRAYSVAGMMGDARNVFDEMRDRYVSVWTTIICGYAQNNSAEEAIALFSAMVSEGFEPSGVVLASVLSACAQSACLWLGKEIHAYIDDKGVEMDVILGTALINMYAKNGELIEARQIFDGLRERNVATWNAMICGLALHGCAGEAIDLFAEMGRGRVRPNGITLLGVLCACCHAGLVDFGREVFYSMERLYGVEPNLRHYGCMVDLLGRGGRILEAEGLIRGMRWEADVAIWGALLSGCRSWGDIEVAERVVGVIQGLDPTNHGVHVVLSNMYAEAGRWEDVVSRRKAIKEESLNKTAGWSAVDGDRNNKTADVFV</sequence>
<accession>A0ABD1GA39</accession>
<keyword evidence="4" id="KW-1185">Reference proteome</keyword>
<dbReference type="PANTHER" id="PTHR47926">
    <property type="entry name" value="PENTATRICOPEPTIDE REPEAT-CONTAINING PROTEIN"/>
    <property type="match status" value="1"/>
</dbReference>
<dbReference type="InterPro" id="IPR002885">
    <property type="entry name" value="PPR_rpt"/>
</dbReference>
<evidence type="ECO:0000256" key="2">
    <source>
        <dbReference type="PROSITE-ProRule" id="PRU00708"/>
    </source>
</evidence>
<reference evidence="3 4" key="1">
    <citation type="submission" date="2024-06" db="EMBL/GenBank/DDBJ databases">
        <title>A chromosome level genome sequence of Diviner's sage (Salvia divinorum).</title>
        <authorList>
            <person name="Ford S.A."/>
            <person name="Ro D.-K."/>
            <person name="Ness R.W."/>
            <person name="Phillips M.A."/>
        </authorList>
    </citation>
    <scope>NUCLEOTIDE SEQUENCE [LARGE SCALE GENOMIC DNA]</scope>
    <source>
        <strain evidence="3">SAF-2024a</strain>
        <tissue evidence="3">Leaf</tissue>
    </source>
</reference>
<dbReference type="EMBL" id="JBEAFC010000009">
    <property type="protein sequence ID" value="KAL1539868.1"/>
    <property type="molecule type" value="Genomic_DNA"/>
</dbReference>
<feature type="repeat" description="PPR" evidence="2">
    <location>
        <begin position="294"/>
        <end position="328"/>
    </location>
</feature>
<dbReference type="NCBIfam" id="TIGR00756">
    <property type="entry name" value="PPR"/>
    <property type="match status" value="5"/>
</dbReference>
<dbReference type="Pfam" id="PF01535">
    <property type="entry name" value="PPR"/>
    <property type="match status" value="3"/>
</dbReference>
<keyword evidence="1" id="KW-0677">Repeat</keyword>
<organism evidence="3 4">
    <name type="scientific">Salvia divinorum</name>
    <name type="common">Maria pastora</name>
    <name type="synonym">Diviner's sage</name>
    <dbReference type="NCBI Taxonomy" id="28513"/>
    <lineage>
        <taxon>Eukaryota</taxon>
        <taxon>Viridiplantae</taxon>
        <taxon>Streptophyta</taxon>
        <taxon>Embryophyta</taxon>
        <taxon>Tracheophyta</taxon>
        <taxon>Spermatophyta</taxon>
        <taxon>Magnoliopsida</taxon>
        <taxon>eudicotyledons</taxon>
        <taxon>Gunneridae</taxon>
        <taxon>Pentapetalae</taxon>
        <taxon>asterids</taxon>
        <taxon>lamiids</taxon>
        <taxon>Lamiales</taxon>
        <taxon>Lamiaceae</taxon>
        <taxon>Nepetoideae</taxon>
        <taxon>Mentheae</taxon>
        <taxon>Salviinae</taxon>
        <taxon>Salvia</taxon>
        <taxon>Salvia subgen. Calosphace</taxon>
    </lineage>
</organism>
<feature type="repeat" description="PPR" evidence="2">
    <location>
        <begin position="162"/>
        <end position="192"/>
    </location>
</feature>
<dbReference type="InterPro" id="IPR046848">
    <property type="entry name" value="E_motif"/>
</dbReference>
<evidence type="ECO:0000313" key="4">
    <source>
        <dbReference type="Proteomes" id="UP001567538"/>
    </source>
</evidence>
<gene>
    <name evidence="3" type="ORF">AAHA92_24300</name>
</gene>
<dbReference type="InterPro" id="IPR046960">
    <property type="entry name" value="PPR_At4g14850-like_plant"/>
</dbReference>
<dbReference type="Pfam" id="PF20431">
    <property type="entry name" value="E_motif"/>
    <property type="match status" value="1"/>
</dbReference>
<dbReference type="Proteomes" id="UP001567538">
    <property type="component" value="Unassembled WGS sequence"/>
</dbReference>
<dbReference type="Gene3D" id="1.25.40.10">
    <property type="entry name" value="Tetratricopeptide repeat domain"/>
    <property type="match status" value="3"/>
</dbReference>
<dbReference type="InterPro" id="IPR011990">
    <property type="entry name" value="TPR-like_helical_dom_sf"/>
</dbReference>
<proteinExistence type="predicted"/>
<dbReference type="FunFam" id="1.25.40.10:FF:000090">
    <property type="entry name" value="Pentatricopeptide repeat-containing protein, chloroplastic"/>
    <property type="match status" value="1"/>
</dbReference>
<name>A0ABD1GA39_SALDI</name>
<evidence type="ECO:0000313" key="3">
    <source>
        <dbReference type="EMBL" id="KAL1539868.1"/>
    </source>
</evidence>